<organism evidence="15 16">
    <name type="scientific">Candidatus Uhrbacteria bacterium CG_4_9_14_0_2_um_filter_41_50</name>
    <dbReference type="NCBI Taxonomy" id="1975031"/>
    <lineage>
        <taxon>Bacteria</taxon>
        <taxon>Candidatus Uhriibacteriota</taxon>
    </lineage>
</organism>
<evidence type="ECO:0000313" key="15">
    <source>
        <dbReference type="EMBL" id="PJC24622.1"/>
    </source>
</evidence>
<dbReference type="SUPFAM" id="SSF55681">
    <property type="entry name" value="Class II aaRS and biotin synthetases"/>
    <property type="match status" value="1"/>
</dbReference>
<sequence>MRSDLEKLKDEFLDAVKDVSDSLKLEELRVEYLGRKGKLSNIMKQLPEIAEGARKEMGQFANEIKTSIESSFSAAEQSLREREAHGKSENEWIDITAPGQAPEIGHMHLTSQAIEEVDELFSRLGFVRVRHPEVEWDWYAFESLNMPKTHPARDEWETFFMADGDKVLEGKKGKVVLTPHTSNGQAREMERGRIPIRMININKCYRRQSDVTHAPMFHQFEGLMIDEKVTIAELRGVLDFFAQNFFGPERKTRLRPHHFRFTEPSFEIDITCEVCGGVGKIEEIKCRMCKEGWLELGGAGMVHPNVIKAGGLDPEKYSGFAFGWGVERTMMMKSGLNIDDIRILYRNDLRFLKQF</sequence>
<dbReference type="Proteomes" id="UP000230251">
    <property type="component" value="Unassembled WGS sequence"/>
</dbReference>
<dbReference type="Gene3D" id="3.30.930.10">
    <property type="entry name" value="Bira Bifunctional Protein, Domain 2"/>
    <property type="match status" value="1"/>
</dbReference>
<evidence type="ECO:0000256" key="7">
    <source>
        <dbReference type="ARBA" id="ARBA00022741"/>
    </source>
</evidence>
<dbReference type="CDD" id="cd00496">
    <property type="entry name" value="PheRS_alpha_core"/>
    <property type="match status" value="1"/>
</dbReference>
<evidence type="ECO:0000256" key="5">
    <source>
        <dbReference type="ARBA" id="ARBA00022598"/>
    </source>
</evidence>
<keyword evidence="9 13" id="KW-0460">Magnesium</keyword>
<evidence type="ECO:0000256" key="1">
    <source>
        <dbReference type="ARBA" id="ARBA00004496"/>
    </source>
</evidence>
<proteinExistence type="inferred from homology"/>
<dbReference type="PANTHER" id="PTHR11538">
    <property type="entry name" value="PHENYLALANYL-TRNA SYNTHETASE"/>
    <property type="match status" value="1"/>
</dbReference>
<dbReference type="GO" id="GO:0000287">
    <property type="term" value="F:magnesium ion binding"/>
    <property type="evidence" value="ECO:0007669"/>
    <property type="project" value="UniProtKB-UniRule"/>
</dbReference>
<dbReference type="GO" id="GO:0005737">
    <property type="term" value="C:cytoplasm"/>
    <property type="evidence" value="ECO:0007669"/>
    <property type="project" value="UniProtKB-SubCell"/>
</dbReference>
<comment type="subcellular location">
    <subcellularLocation>
        <location evidence="1 13">Cytoplasm</location>
    </subcellularLocation>
</comment>
<name>A0A2M8EPG8_9BACT</name>
<evidence type="ECO:0000256" key="8">
    <source>
        <dbReference type="ARBA" id="ARBA00022840"/>
    </source>
</evidence>
<evidence type="ECO:0000256" key="4">
    <source>
        <dbReference type="ARBA" id="ARBA00022490"/>
    </source>
</evidence>
<evidence type="ECO:0000256" key="10">
    <source>
        <dbReference type="ARBA" id="ARBA00022917"/>
    </source>
</evidence>
<keyword evidence="4 13" id="KW-0963">Cytoplasm</keyword>
<keyword evidence="6 13" id="KW-0479">Metal-binding</keyword>
<evidence type="ECO:0000256" key="2">
    <source>
        <dbReference type="ARBA" id="ARBA00010207"/>
    </source>
</evidence>
<dbReference type="Pfam" id="PF01409">
    <property type="entry name" value="tRNA-synt_2d"/>
    <property type="match status" value="1"/>
</dbReference>
<keyword evidence="5 13" id="KW-0436">Ligase</keyword>
<evidence type="ECO:0000256" key="13">
    <source>
        <dbReference type="HAMAP-Rule" id="MF_00281"/>
    </source>
</evidence>
<dbReference type="InterPro" id="IPR004529">
    <property type="entry name" value="Phe-tRNA-synth_IIc_asu"/>
</dbReference>
<comment type="subunit">
    <text evidence="3 13">Tetramer of two alpha and two beta subunits.</text>
</comment>
<accession>A0A2M8EPG8</accession>
<dbReference type="GO" id="GO:0004826">
    <property type="term" value="F:phenylalanine-tRNA ligase activity"/>
    <property type="evidence" value="ECO:0007669"/>
    <property type="project" value="UniProtKB-UniRule"/>
</dbReference>
<feature type="domain" description="Aminoacyl-transfer RNA synthetases class-II family profile" evidence="14">
    <location>
        <begin position="117"/>
        <end position="332"/>
    </location>
</feature>
<evidence type="ECO:0000259" key="14">
    <source>
        <dbReference type="PROSITE" id="PS50862"/>
    </source>
</evidence>
<dbReference type="InterPro" id="IPR022911">
    <property type="entry name" value="Phe_tRNA_ligase_alpha1_bac"/>
</dbReference>
<keyword evidence="11 13" id="KW-0030">Aminoacyl-tRNA synthetase</keyword>
<dbReference type="PROSITE" id="PS50862">
    <property type="entry name" value="AA_TRNA_LIGASE_II"/>
    <property type="match status" value="1"/>
</dbReference>
<evidence type="ECO:0000256" key="12">
    <source>
        <dbReference type="ARBA" id="ARBA00049255"/>
    </source>
</evidence>
<dbReference type="SUPFAM" id="SSF46589">
    <property type="entry name" value="tRNA-binding arm"/>
    <property type="match status" value="1"/>
</dbReference>
<dbReference type="InterPro" id="IPR004188">
    <property type="entry name" value="Phe-tRNA_ligase_II_N"/>
</dbReference>
<protein>
    <recommendedName>
        <fullName evidence="13">Phenylalanine--tRNA ligase alpha subunit</fullName>
        <ecNumber evidence="13">6.1.1.20</ecNumber>
    </recommendedName>
    <alternativeName>
        <fullName evidence="13">Phenylalanyl-tRNA synthetase alpha subunit</fullName>
        <shortName evidence="13">PheRS</shortName>
    </alternativeName>
</protein>
<dbReference type="InterPro" id="IPR006195">
    <property type="entry name" value="aa-tRNA-synth_II"/>
</dbReference>
<dbReference type="InterPro" id="IPR010978">
    <property type="entry name" value="tRNA-bd_arm"/>
</dbReference>
<comment type="catalytic activity">
    <reaction evidence="12 13">
        <text>tRNA(Phe) + L-phenylalanine + ATP = L-phenylalanyl-tRNA(Phe) + AMP + diphosphate + H(+)</text>
        <dbReference type="Rhea" id="RHEA:19413"/>
        <dbReference type="Rhea" id="RHEA-COMP:9668"/>
        <dbReference type="Rhea" id="RHEA-COMP:9699"/>
        <dbReference type="ChEBI" id="CHEBI:15378"/>
        <dbReference type="ChEBI" id="CHEBI:30616"/>
        <dbReference type="ChEBI" id="CHEBI:33019"/>
        <dbReference type="ChEBI" id="CHEBI:58095"/>
        <dbReference type="ChEBI" id="CHEBI:78442"/>
        <dbReference type="ChEBI" id="CHEBI:78531"/>
        <dbReference type="ChEBI" id="CHEBI:456215"/>
        <dbReference type="EC" id="6.1.1.20"/>
    </reaction>
</comment>
<dbReference type="GO" id="GO:0000049">
    <property type="term" value="F:tRNA binding"/>
    <property type="evidence" value="ECO:0007669"/>
    <property type="project" value="InterPro"/>
</dbReference>
<reference evidence="16" key="1">
    <citation type="submission" date="2017-09" db="EMBL/GenBank/DDBJ databases">
        <title>Depth-based differentiation of microbial function through sediment-hosted aquifers and enrichment of novel symbionts in the deep terrestrial subsurface.</title>
        <authorList>
            <person name="Probst A.J."/>
            <person name="Ladd B."/>
            <person name="Jarett J.K."/>
            <person name="Geller-Mcgrath D.E."/>
            <person name="Sieber C.M.K."/>
            <person name="Emerson J.B."/>
            <person name="Anantharaman K."/>
            <person name="Thomas B.C."/>
            <person name="Malmstrom R."/>
            <person name="Stieglmeier M."/>
            <person name="Klingl A."/>
            <person name="Woyke T."/>
            <person name="Ryan C.M."/>
            <person name="Banfield J.F."/>
        </authorList>
    </citation>
    <scope>NUCLEOTIDE SEQUENCE [LARGE SCALE GENOMIC DNA]</scope>
</reference>
<comment type="similarity">
    <text evidence="2 13">Belongs to the class-II aminoacyl-tRNA synthetase family. Phe-tRNA synthetase alpha subunit type 1 subfamily.</text>
</comment>
<dbReference type="PANTHER" id="PTHR11538:SF41">
    <property type="entry name" value="PHENYLALANINE--TRNA LIGASE, MITOCHONDRIAL"/>
    <property type="match status" value="1"/>
</dbReference>
<dbReference type="Pfam" id="PF02912">
    <property type="entry name" value="Phe_tRNA-synt_N"/>
    <property type="match status" value="1"/>
</dbReference>
<dbReference type="EC" id="6.1.1.20" evidence="13"/>
<keyword evidence="7 13" id="KW-0547">Nucleotide-binding</keyword>
<comment type="cofactor">
    <cofactor evidence="13">
        <name>Mg(2+)</name>
        <dbReference type="ChEBI" id="CHEBI:18420"/>
    </cofactor>
    <text evidence="13">Binds 2 magnesium ions per tetramer.</text>
</comment>
<evidence type="ECO:0000313" key="16">
    <source>
        <dbReference type="Proteomes" id="UP000230251"/>
    </source>
</evidence>
<evidence type="ECO:0000256" key="6">
    <source>
        <dbReference type="ARBA" id="ARBA00022723"/>
    </source>
</evidence>
<dbReference type="NCBIfam" id="TIGR00468">
    <property type="entry name" value="pheS"/>
    <property type="match status" value="1"/>
</dbReference>
<evidence type="ECO:0000256" key="11">
    <source>
        <dbReference type="ARBA" id="ARBA00023146"/>
    </source>
</evidence>
<dbReference type="InterPro" id="IPR045864">
    <property type="entry name" value="aa-tRNA-synth_II/BPL/LPL"/>
</dbReference>
<dbReference type="InterPro" id="IPR002319">
    <property type="entry name" value="Phenylalanyl-tRNA_Synthase"/>
</dbReference>
<evidence type="ECO:0000256" key="9">
    <source>
        <dbReference type="ARBA" id="ARBA00022842"/>
    </source>
</evidence>
<dbReference type="EMBL" id="PFSI01000029">
    <property type="protein sequence ID" value="PJC24622.1"/>
    <property type="molecule type" value="Genomic_DNA"/>
</dbReference>
<feature type="binding site" evidence="13">
    <location>
        <position position="263"/>
    </location>
    <ligand>
        <name>Mg(2+)</name>
        <dbReference type="ChEBI" id="CHEBI:18420"/>
        <note>shared with beta subunit</note>
    </ligand>
</feature>
<keyword evidence="10 13" id="KW-0648">Protein biosynthesis</keyword>
<dbReference type="GO" id="GO:0006432">
    <property type="term" value="P:phenylalanyl-tRNA aminoacylation"/>
    <property type="evidence" value="ECO:0007669"/>
    <property type="project" value="UniProtKB-UniRule"/>
</dbReference>
<evidence type="ECO:0000256" key="3">
    <source>
        <dbReference type="ARBA" id="ARBA00011209"/>
    </source>
</evidence>
<keyword evidence="8 13" id="KW-0067">ATP-binding</keyword>
<dbReference type="AlphaFoldDB" id="A0A2M8EPG8"/>
<comment type="caution">
    <text evidence="15">The sequence shown here is derived from an EMBL/GenBank/DDBJ whole genome shotgun (WGS) entry which is preliminary data.</text>
</comment>
<dbReference type="GO" id="GO:0005524">
    <property type="term" value="F:ATP binding"/>
    <property type="evidence" value="ECO:0007669"/>
    <property type="project" value="UniProtKB-UniRule"/>
</dbReference>
<gene>
    <name evidence="13" type="primary">pheS</name>
    <name evidence="15" type="ORF">CO057_01810</name>
</gene>
<dbReference type="HAMAP" id="MF_00281">
    <property type="entry name" value="Phe_tRNA_synth_alpha1"/>
    <property type="match status" value="1"/>
</dbReference>